<evidence type="ECO:0000256" key="26">
    <source>
        <dbReference type="ARBA" id="ARBA00022853"/>
    </source>
</evidence>
<evidence type="ECO:0000256" key="32">
    <source>
        <dbReference type="ARBA" id="ARBA00023187"/>
    </source>
</evidence>
<reference evidence="43" key="2">
    <citation type="submission" date="2025-08" db="UniProtKB">
        <authorList>
            <consortium name="Ensembl"/>
        </authorList>
    </citation>
    <scope>IDENTIFICATION</scope>
</reference>
<dbReference type="Gene3D" id="3.40.50.300">
    <property type="entry name" value="P-loop containing nucleotide triphosphate hydrolases"/>
    <property type="match status" value="1"/>
</dbReference>
<dbReference type="GO" id="GO:0000922">
    <property type="term" value="C:spindle pole"/>
    <property type="evidence" value="ECO:0007669"/>
    <property type="project" value="UniProtKB-SubCell"/>
</dbReference>
<keyword evidence="10" id="KW-0217">Developmental protein</keyword>
<evidence type="ECO:0000256" key="17">
    <source>
        <dbReference type="ARBA" id="ARBA00022664"/>
    </source>
</evidence>
<keyword evidence="20" id="KW-0013">ADP-ribosylation</keyword>
<dbReference type="SUPFAM" id="SSF68906">
    <property type="entry name" value="SAP domain"/>
    <property type="match status" value="1"/>
</dbReference>
<dbReference type="InterPro" id="IPR043136">
    <property type="entry name" value="B30.2/SPRY_sf"/>
</dbReference>
<dbReference type="InterPro" id="IPR003034">
    <property type="entry name" value="SAP_dom"/>
</dbReference>
<evidence type="ECO:0000256" key="31">
    <source>
        <dbReference type="ARBA" id="ARBA00023163"/>
    </source>
</evidence>
<feature type="compositionally biased region" description="Basic and acidic residues" evidence="40">
    <location>
        <begin position="88"/>
        <end position="101"/>
    </location>
</feature>
<dbReference type="InterPro" id="IPR035778">
    <property type="entry name" value="SPRY_hnRNP_U"/>
</dbReference>
<dbReference type="Pfam" id="PF13671">
    <property type="entry name" value="AAA_33"/>
    <property type="match status" value="1"/>
</dbReference>
<dbReference type="GO" id="GO:0016607">
    <property type="term" value="C:nuclear speck"/>
    <property type="evidence" value="ECO:0007669"/>
    <property type="project" value="UniProtKB-SubCell"/>
</dbReference>
<keyword evidence="25" id="KW-0832">Ubl conjugation</keyword>
<evidence type="ECO:0000313" key="44">
    <source>
        <dbReference type="Proteomes" id="UP000314982"/>
    </source>
</evidence>
<keyword evidence="28" id="KW-0007">Acetylation</keyword>
<dbReference type="SMART" id="SM00513">
    <property type="entry name" value="SAP"/>
    <property type="match status" value="1"/>
</dbReference>
<feature type="compositionally biased region" description="Gly residues" evidence="40">
    <location>
        <begin position="681"/>
        <end position="709"/>
    </location>
</feature>
<dbReference type="GO" id="GO:0016363">
    <property type="term" value="C:nuclear matrix"/>
    <property type="evidence" value="ECO:0007669"/>
    <property type="project" value="UniProtKB-SubCell"/>
</dbReference>
<dbReference type="InterPro" id="IPR003877">
    <property type="entry name" value="SPRY_dom"/>
</dbReference>
<dbReference type="Pfam" id="PF00622">
    <property type="entry name" value="SPRY"/>
    <property type="match status" value="1"/>
</dbReference>
<evidence type="ECO:0000256" key="8">
    <source>
        <dbReference type="ARBA" id="ARBA00004647"/>
    </source>
</evidence>
<feature type="domain" description="SAP" evidence="42">
    <location>
        <begin position="6"/>
        <end position="40"/>
    </location>
</feature>
<dbReference type="GO" id="GO:0003723">
    <property type="term" value="F:RNA binding"/>
    <property type="evidence" value="ECO:0007669"/>
    <property type="project" value="UniProtKB-ARBA"/>
</dbReference>
<evidence type="ECO:0000256" key="20">
    <source>
        <dbReference type="ARBA" id="ARBA00022765"/>
    </source>
</evidence>
<evidence type="ECO:0000256" key="12">
    <source>
        <dbReference type="ARBA" id="ARBA00022490"/>
    </source>
</evidence>
<keyword evidence="17" id="KW-0507">mRNA processing</keyword>
<evidence type="ECO:0000256" key="7">
    <source>
        <dbReference type="ARBA" id="ARBA00004629"/>
    </source>
</evidence>
<evidence type="ECO:0000256" key="4">
    <source>
        <dbReference type="ARBA" id="ARBA00004300"/>
    </source>
</evidence>
<evidence type="ECO:0000256" key="24">
    <source>
        <dbReference type="ARBA" id="ARBA00022840"/>
    </source>
</evidence>
<feature type="compositionally biased region" description="Gly residues" evidence="40">
    <location>
        <begin position="49"/>
        <end position="61"/>
    </location>
</feature>
<feature type="compositionally biased region" description="Basic and acidic residues" evidence="40">
    <location>
        <begin position="166"/>
        <end position="180"/>
    </location>
</feature>
<evidence type="ECO:0000256" key="11">
    <source>
        <dbReference type="ARBA" id="ARBA00022481"/>
    </source>
</evidence>
<evidence type="ECO:0000256" key="15">
    <source>
        <dbReference type="ARBA" id="ARBA00022553"/>
    </source>
</evidence>
<feature type="region of interest" description="Disordered" evidence="40">
    <location>
        <begin position="47"/>
        <end position="189"/>
    </location>
</feature>
<evidence type="ECO:0000256" key="2">
    <source>
        <dbReference type="ARBA" id="ARBA00004214"/>
    </source>
</evidence>
<dbReference type="InterPro" id="IPR001870">
    <property type="entry name" value="B30.2/SPRY"/>
</dbReference>
<keyword evidence="18" id="KW-0747">Spliceosome</keyword>
<feature type="compositionally biased region" description="Low complexity" evidence="40">
    <location>
        <begin position="668"/>
        <end position="680"/>
    </location>
</feature>
<keyword evidence="16" id="KW-0132">Cell division</keyword>
<proteinExistence type="predicted"/>
<evidence type="ECO:0000256" key="6">
    <source>
        <dbReference type="ARBA" id="ARBA00004463"/>
    </source>
</evidence>
<dbReference type="GO" id="GO:0000380">
    <property type="term" value="P:alternative mRNA splicing, via spliceosome"/>
    <property type="evidence" value="ECO:0007669"/>
    <property type="project" value="TreeGrafter"/>
</dbReference>
<evidence type="ECO:0000256" key="27">
    <source>
        <dbReference type="ARBA" id="ARBA00022934"/>
    </source>
</evidence>
<feature type="compositionally biased region" description="Basic and acidic residues" evidence="40">
    <location>
        <begin position="611"/>
        <end position="621"/>
    </location>
</feature>
<evidence type="ECO:0000256" key="28">
    <source>
        <dbReference type="ARBA" id="ARBA00022990"/>
    </source>
</evidence>
<feature type="compositionally biased region" description="Polar residues" evidence="40">
    <location>
        <begin position="732"/>
        <end position="751"/>
    </location>
</feature>
<evidence type="ECO:0000256" key="19">
    <source>
        <dbReference type="ARBA" id="ARBA00022741"/>
    </source>
</evidence>
<dbReference type="GO" id="GO:0051301">
    <property type="term" value="P:cell division"/>
    <property type="evidence" value="ECO:0007669"/>
    <property type="project" value="UniProtKB-KW"/>
</dbReference>
<protein>
    <recommendedName>
        <fullName evidence="38">Heterogeneous nuclear ribonucleoprotein U</fullName>
    </recommendedName>
    <alternativeName>
        <fullName evidence="39">Scaffold-attachment factor A</fullName>
    </alternativeName>
</protein>
<keyword evidence="44" id="KW-1185">Reference proteome</keyword>
<evidence type="ECO:0000313" key="43">
    <source>
        <dbReference type="Ensembl" id="ENSHHUP00000038248.1"/>
    </source>
</evidence>
<evidence type="ECO:0000256" key="14">
    <source>
        <dbReference type="ARBA" id="ARBA00022499"/>
    </source>
</evidence>
<dbReference type="FunFam" id="2.60.120.920:FF:000006">
    <property type="entry name" value="heterogeneous nuclear ribonucleoprotein U isoform X1"/>
    <property type="match status" value="1"/>
</dbReference>
<dbReference type="GO" id="GO:0000776">
    <property type="term" value="C:kinetochore"/>
    <property type="evidence" value="ECO:0007669"/>
    <property type="project" value="UniProtKB-KW"/>
</dbReference>
<evidence type="ECO:0000256" key="3">
    <source>
        <dbReference type="ARBA" id="ARBA00004241"/>
    </source>
</evidence>
<dbReference type="Gene3D" id="2.60.120.920">
    <property type="match status" value="1"/>
</dbReference>
<dbReference type="GO" id="GO:0005524">
    <property type="term" value="F:ATP binding"/>
    <property type="evidence" value="ECO:0007669"/>
    <property type="project" value="UniProtKB-KW"/>
</dbReference>
<evidence type="ECO:0000256" key="22">
    <source>
        <dbReference type="ARBA" id="ARBA00022782"/>
    </source>
</evidence>
<dbReference type="GO" id="GO:0009986">
    <property type="term" value="C:cell surface"/>
    <property type="evidence" value="ECO:0007669"/>
    <property type="project" value="UniProtKB-SubCell"/>
</dbReference>
<keyword evidence="15" id="KW-0597">Phosphoprotein</keyword>
<evidence type="ECO:0000256" key="30">
    <source>
        <dbReference type="ARBA" id="ARBA00023159"/>
    </source>
</evidence>
<sequence length="751" mass="82438">MSSINVKKLKVNELKDELKKRQLSDKGLKADLMDRLQAALTEEALAGGAEAGENGGQGEGAVGLNDMGEEDLDEDLVEESMEADGVEDGDRCEGKAEKECANIDDEMGEEEDAGVDMDKSDEDEDALLKDDDDEEEMDKFDDDAALGTLPRDGKRCKPANRPCCHGCRDADKDTSAEQKNKKGVKRRREEHGRGYFEFIEESKYSRAKSPQPPLEEEDEVFDDSTVCLDTYNSDLHFKVSRDRYSASSLTMESFAYLWAGGRASYGVALGKACFEMKIIEKIPVKHISSKGMDIHEVLVGWSLANGTLLLGEEEHSYAFSAKGKKTTNCVTEDFGDCFDENDVVGCLIDFEGSEVELSFSKNGLDLGVAFKVDKASLDGRPLFPHVLCHNCAVEFNFGQREVPLFVPPAGYSFLQQVPVSKRVRGPKGPDTKDDCEVIVMVGLPGAGKTAWVTKHTQEHPGKYNILGTNTILEKMMIASLKRQMKDVTKLTAISQRAPLFLGKFIEIAARKKRNYILDQTNVSAPAQRRKMCLFAGFQRKAVVVCPTDDDYKQRTQKKAETDGKDVPEHAVLKMKGIYTLPEPGDCFSEVSFVELQKDEASKLLDLYKEESRSALPPEKKANQGGTPPKRGGNHRGRGGRGQGQWGGGPGPRGGFSRPPRGFLPPPAFRGGFSNRGNFNRGSGGMPSRGGAPRGGPGRGNMGNMGGNRGGNMHRGSMTRGGGGRGRGDNRGNFTQFWNQKPWSQQYHPGYY</sequence>
<keyword evidence="33" id="KW-0206">Cytoskeleton</keyword>
<dbReference type="GO" id="GO:0005813">
    <property type="term" value="C:centrosome"/>
    <property type="evidence" value="ECO:0007669"/>
    <property type="project" value="UniProtKB-SubCell"/>
</dbReference>
<evidence type="ECO:0000256" key="23">
    <source>
        <dbReference type="ARBA" id="ARBA00022838"/>
    </source>
</evidence>
<dbReference type="GeneTree" id="ENSGT00940000156546"/>
<dbReference type="InterPro" id="IPR027417">
    <property type="entry name" value="P-loop_NTPase"/>
</dbReference>
<evidence type="ECO:0000256" key="1">
    <source>
        <dbReference type="ARBA" id="ARBA00004109"/>
    </source>
</evidence>
<feature type="compositionally biased region" description="Acidic residues" evidence="40">
    <location>
        <begin position="102"/>
        <end position="144"/>
    </location>
</feature>
<keyword evidence="11" id="KW-0488">Methylation</keyword>
<evidence type="ECO:0000256" key="38">
    <source>
        <dbReference type="ARBA" id="ARBA00073300"/>
    </source>
</evidence>
<feature type="compositionally biased region" description="Acidic residues" evidence="40">
    <location>
        <begin position="67"/>
        <end position="87"/>
    </location>
</feature>
<evidence type="ECO:0000256" key="37">
    <source>
        <dbReference type="ARBA" id="ARBA00023328"/>
    </source>
</evidence>
<keyword evidence="14" id="KW-1017">Isopeptide bond</keyword>
<dbReference type="PROSITE" id="PS50188">
    <property type="entry name" value="B302_SPRY"/>
    <property type="match status" value="1"/>
</dbReference>
<keyword evidence="26" id="KW-0156">Chromatin regulator</keyword>
<keyword evidence="35" id="KW-0687">Ribonucleoprotein</keyword>
<keyword evidence="36" id="KW-0131">Cell cycle</keyword>
<evidence type="ECO:0000256" key="36">
    <source>
        <dbReference type="ARBA" id="ARBA00023306"/>
    </source>
</evidence>
<evidence type="ECO:0000256" key="25">
    <source>
        <dbReference type="ARBA" id="ARBA00022843"/>
    </source>
</evidence>
<keyword evidence="34" id="KW-0539">Nucleus</keyword>
<evidence type="ECO:0000256" key="35">
    <source>
        <dbReference type="ARBA" id="ARBA00023274"/>
    </source>
</evidence>
<dbReference type="SUPFAM" id="SSF52540">
    <property type="entry name" value="P-loop containing nucleoside triphosphate hydrolases"/>
    <property type="match status" value="1"/>
</dbReference>
<evidence type="ECO:0000256" key="34">
    <source>
        <dbReference type="ARBA" id="ARBA00023242"/>
    </source>
</evidence>
<evidence type="ECO:0000256" key="5">
    <source>
        <dbReference type="ARBA" id="ARBA00004324"/>
    </source>
</evidence>
<comment type="subcellular location">
    <subcellularLocation>
        <location evidence="3">Cell surface</location>
    </subcellularLocation>
    <subcellularLocation>
        <location evidence="7">Chromosome</location>
        <location evidence="7">Centromere</location>
        <location evidence="7">Kinetochore</location>
    </subcellularLocation>
    <subcellularLocation>
        <location evidence="4">Cytoplasm</location>
        <location evidence="4">Cytoskeleton</location>
        <location evidence="4">Microtubule organizing center</location>
        <location evidence="4">Centrosome</location>
    </subcellularLocation>
    <subcellularLocation>
        <location evidence="8">Cytoplasm</location>
        <location evidence="8">Cytoskeleton</location>
        <location evidence="8">Spindle pole</location>
    </subcellularLocation>
    <subcellularLocation>
        <location evidence="6">Cytoplasmic granule</location>
    </subcellularLocation>
    <subcellularLocation>
        <location evidence="2">Midbody</location>
    </subcellularLocation>
    <subcellularLocation>
        <location evidence="1">Nucleus matrix</location>
    </subcellularLocation>
    <subcellularLocation>
        <location evidence="5">Nucleus speckle</location>
    </subcellularLocation>
</comment>
<evidence type="ECO:0000256" key="18">
    <source>
        <dbReference type="ARBA" id="ARBA00022728"/>
    </source>
</evidence>
<evidence type="ECO:0000256" key="16">
    <source>
        <dbReference type="ARBA" id="ARBA00022618"/>
    </source>
</evidence>
<dbReference type="GO" id="GO:0030496">
    <property type="term" value="C:midbody"/>
    <property type="evidence" value="ECO:0007669"/>
    <property type="project" value="UniProtKB-SubCell"/>
</dbReference>
<dbReference type="FunFam" id="3.40.50.300:FF:000376">
    <property type="entry name" value="Putative heterogeneous nuclear ribonucleoprotein U"/>
    <property type="match status" value="1"/>
</dbReference>
<dbReference type="Proteomes" id="UP000314982">
    <property type="component" value="Unassembled WGS sequence"/>
</dbReference>
<dbReference type="GO" id="GO:0045944">
    <property type="term" value="P:positive regulation of transcription by RNA polymerase II"/>
    <property type="evidence" value="ECO:0007669"/>
    <property type="project" value="TreeGrafter"/>
</dbReference>
<feature type="region of interest" description="Disordered" evidence="40">
    <location>
        <begin position="611"/>
        <end position="751"/>
    </location>
</feature>
<keyword evidence="24" id="KW-0067">ATP-binding</keyword>
<keyword evidence="21" id="KW-0498">Mitosis</keyword>
<dbReference type="Gene3D" id="1.10.720.30">
    <property type="entry name" value="SAP domain"/>
    <property type="match status" value="1"/>
</dbReference>
<keyword evidence="23" id="KW-0995">Kinetochore</keyword>
<keyword evidence="32" id="KW-0508">mRNA splicing</keyword>
<keyword evidence="9" id="KW-0158">Chromosome</keyword>
<dbReference type="SMART" id="SM00449">
    <property type="entry name" value="SPRY"/>
    <property type="match status" value="1"/>
</dbReference>
<keyword evidence="19" id="KW-0547">Nucleotide-binding</keyword>
<feature type="domain" description="B30.2/SPRY" evidence="41">
    <location>
        <begin position="206"/>
        <end position="402"/>
    </location>
</feature>
<name>A0A4W5MK76_9TELE</name>
<dbReference type="AlphaFoldDB" id="A0A4W5MK76"/>
<dbReference type="Ensembl" id="ENSHHUT00000039757.1">
    <property type="protein sequence ID" value="ENSHHUP00000038248.1"/>
    <property type="gene ID" value="ENSHHUG00000023887.1"/>
</dbReference>
<keyword evidence="12" id="KW-0963">Cytoplasm</keyword>
<feature type="compositionally biased region" description="Gly residues" evidence="40">
    <location>
        <begin position="639"/>
        <end position="653"/>
    </location>
</feature>
<dbReference type="GO" id="GO:0030154">
    <property type="term" value="P:cell differentiation"/>
    <property type="evidence" value="ECO:0007669"/>
    <property type="project" value="UniProtKB-KW"/>
</dbReference>
<keyword evidence="27" id="KW-0164">Citrullination</keyword>
<dbReference type="InterPro" id="IPR013320">
    <property type="entry name" value="ConA-like_dom_sf"/>
</dbReference>
<evidence type="ECO:0000259" key="41">
    <source>
        <dbReference type="PROSITE" id="PS50188"/>
    </source>
</evidence>
<keyword evidence="31" id="KW-0804">Transcription</keyword>
<dbReference type="GO" id="GO:1990841">
    <property type="term" value="F:promoter-specific chromatin binding"/>
    <property type="evidence" value="ECO:0007669"/>
    <property type="project" value="TreeGrafter"/>
</dbReference>
<evidence type="ECO:0000256" key="29">
    <source>
        <dbReference type="ARBA" id="ARBA00023015"/>
    </source>
</evidence>
<reference evidence="44" key="1">
    <citation type="submission" date="2018-06" db="EMBL/GenBank/DDBJ databases">
        <title>Genome assembly of Danube salmon.</title>
        <authorList>
            <person name="Macqueen D.J."/>
            <person name="Gundappa M.K."/>
        </authorList>
    </citation>
    <scope>NUCLEOTIDE SEQUENCE [LARGE SCALE GENOMIC DNA]</scope>
</reference>
<evidence type="ECO:0000256" key="13">
    <source>
        <dbReference type="ARBA" id="ARBA00022491"/>
    </source>
</evidence>
<keyword evidence="29" id="KW-0805">Transcription regulation</keyword>
<dbReference type="SUPFAM" id="SSF49899">
    <property type="entry name" value="Concanavalin A-like lectins/glucanases"/>
    <property type="match status" value="1"/>
</dbReference>
<keyword evidence="37" id="KW-0137">Centromere</keyword>
<keyword evidence="13" id="KW-0678">Repressor</keyword>
<dbReference type="PANTHER" id="PTHR12381:SF11">
    <property type="entry name" value="HETEROGENEOUS NUCLEAR RIBONUCLEOPROTEIN U"/>
    <property type="match status" value="1"/>
</dbReference>
<evidence type="ECO:0000259" key="42">
    <source>
        <dbReference type="PROSITE" id="PS50800"/>
    </source>
</evidence>
<keyword evidence="30" id="KW-0010">Activator</keyword>
<evidence type="ECO:0000256" key="10">
    <source>
        <dbReference type="ARBA" id="ARBA00022473"/>
    </source>
</evidence>
<dbReference type="PANTHER" id="PTHR12381">
    <property type="entry name" value="HETEROGENEOUS NUCLEAR RIBONUCLEOPROTEIN U FAMILY MEMBER"/>
    <property type="match status" value="1"/>
</dbReference>
<dbReference type="Pfam" id="PF02037">
    <property type="entry name" value="SAP"/>
    <property type="match status" value="1"/>
</dbReference>
<accession>A0A4W5MK76</accession>
<evidence type="ECO:0000256" key="40">
    <source>
        <dbReference type="SAM" id="MobiDB-lite"/>
    </source>
</evidence>
<reference evidence="43" key="3">
    <citation type="submission" date="2025-09" db="UniProtKB">
        <authorList>
            <consortium name="Ensembl"/>
        </authorList>
    </citation>
    <scope>IDENTIFICATION</scope>
</reference>
<evidence type="ECO:0000256" key="39">
    <source>
        <dbReference type="ARBA" id="ARBA00083838"/>
    </source>
</evidence>
<dbReference type="CDD" id="cd12884">
    <property type="entry name" value="SPRY_hnRNP"/>
    <property type="match status" value="1"/>
</dbReference>
<evidence type="ECO:0000256" key="21">
    <source>
        <dbReference type="ARBA" id="ARBA00022776"/>
    </source>
</evidence>
<dbReference type="GO" id="GO:0005681">
    <property type="term" value="C:spliceosomal complex"/>
    <property type="evidence" value="ECO:0007669"/>
    <property type="project" value="UniProtKB-KW"/>
</dbReference>
<organism evidence="43 44">
    <name type="scientific">Hucho hucho</name>
    <name type="common">huchen</name>
    <dbReference type="NCBI Taxonomy" id="62062"/>
    <lineage>
        <taxon>Eukaryota</taxon>
        <taxon>Metazoa</taxon>
        <taxon>Chordata</taxon>
        <taxon>Craniata</taxon>
        <taxon>Vertebrata</taxon>
        <taxon>Euteleostomi</taxon>
        <taxon>Actinopterygii</taxon>
        <taxon>Neopterygii</taxon>
        <taxon>Teleostei</taxon>
        <taxon>Protacanthopterygii</taxon>
        <taxon>Salmoniformes</taxon>
        <taxon>Salmonidae</taxon>
        <taxon>Salmoninae</taxon>
        <taxon>Hucho</taxon>
    </lineage>
</organism>
<keyword evidence="22" id="KW-0221">Differentiation</keyword>
<dbReference type="InterPro" id="IPR036361">
    <property type="entry name" value="SAP_dom_sf"/>
</dbReference>
<dbReference type="GO" id="GO:0006325">
    <property type="term" value="P:chromatin organization"/>
    <property type="evidence" value="ECO:0007669"/>
    <property type="project" value="UniProtKB-KW"/>
</dbReference>
<dbReference type="FunFam" id="1.10.720.30:FF:000004">
    <property type="entry name" value="heterogeneous nuclear ribonucleoprotein U isoform X1"/>
    <property type="match status" value="1"/>
</dbReference>
<evidence type="ECO:0000256" key="9">
    <source>
        <dbReference type="ARBA" id="ARBA00022454"/>
    </source>
</evidence>
<dbReference type="PROSITE" id="PS50800">
    <property type="entry name" value="SAP"/>
    <property type="match status" value="1"/>
</dbReference>
<evidence type="ECO:0000256" key="33">
    <source>
        <dbReference type="ARBA" id="ARBA00023212"/>
    </source>
</evidence>